<keyword evidence="4 8" id="KW-1133">Transmembrane helix</keyword>
<feature type="disulfide bond" evidence="6">
    <location>
        <begin position="227"/>
        <end position="240"/>
    </location>
</feature>
<evidence type="ECO:0000313" key="11">
    <source>
        <dbReference type="RefSeq" id="XP_019644219.1"/>
    </source>
</evidence>
<reference evidence="11" key="1">
    <citation type="submission" date="2025-08" db="UniProtKB">
        <authorList>
            <consortium name="RefSeq"/>
        </authorList>
    </citation>
    <scope>IDENTIFICATION</scope>
    <source>
        <tissue evidence="11">Gonad</tissue>
    </source>
</reference>
<dbReference type="GO" id="GO:0016020">
    <property type="term" value="C:membrane"/>
    <property type="evidence" value="ECO:0007669"/>
    <property type="project" value="UniProtKB-SubCell"/>
</dbReference>
<dbReference type="PANTHER" id="PTHR10877">
    <property type="entry name" value="POLYCYSTIN FAMILY MEMBER"/>
    <property type="match status" value="1"/>
</dbReference>
<dbReference type="PRINTS" id="PR01433">
    <property type="entry name" value="POLYCYSTIN2"/>
</dbReference>
<feature type="transmembrane region" description="Helical" evidence="8">
    <location>
        <begin position="398"/>
        <end position="415"/>
    </location>
</feature>
<evidence type="ECO:0000259" key="9">
    <source>
        <dbReference type="Pfam" id="PF20519"/>
    </source>
</evidence>
<evidence type="ECO:0000256" key="7">
    <source>
        <dbReference type="SAM" id="MobiDB-lite"/>
    </source>
</evidence>
<feature type="transmembrane region" description="Helical" evidence="8">
    <location>
        <begin position="359"/>
        <end position="378"/>
    </location>
</feature>
<evidence type="ECO:0000256" key="4">
    <source>
        <dbReference type="ARBA" id="ARBA00022989"/>
    </source>
</evidence>
<dbReference type="InterPro" id="IPR046791">
    <property type="entry name" value="Polycystin_dom"/>
</dbReference>
<keyword evidence="5 8" id="KW-0472">Membrane</keyword>
<sequence length="446" mass="50427">WLLVWTASFVAAFFTVLYSLSFGRAKAEAWLFTFLTSFLTDLFLIQPFKLMLVAVLFALLAKKPVEDEDPVPAPLHQDEEYLEENTQQTPEMAHSSSPPDEANLAKQRTQSLERSKRRKQVLEVLMFGLFVTVIMLTSYDERSPLAFHVTKNAQQLLLESGDIGFSEIKDIPSFWTWVTTGLIPATHAAQWYNGRYSKEAAILEDMLTHPLGTVQLRQVRLTPGKHCEPPKQIASLMPRCTVAYSIDVSDTRNYTENWNKTSNITDNRFPYFGKQGTYLSGGYVTSLGSTQQTSLTRAAYLQQHGWLDEKTRAVFIELTLYNPHVNLFSVVSIATEFTSLGTVYKGSEVVTLRLIQRDAILLLVLRGCLGIFIIFFMIREGKALFSRPLEYLSEFWSWVELLVIAVGFSALGVYFHTQSIIDDIAIQRAAGNAGFDGYKSAVGWYQ</sequence>
<feature type="transmembrane region" description="Helical" evidence="8">
    <location>
        <begin position="121"/>
        <end position="139"/>
    </location>
</feature>
<evidence type="ECO:0000256" key="1">
    <source>
        <dbReference type="ARBA" id="ARBA00004141"/>
    </source>
</evidence>
<dbReference type="OrthoDB" id="5322100at2759"/>
<feature type="non-terminal residue" evidence="11">
    <location>
        <position position="446"/>
    </location>
</feature>
<evidence type="ECO:0000256" key="2">
    <source>
        <dbReference type="ARBA" id="ARBA00007200"/>
    </source>
</evidence>
<dbReference type="AlphaFoldDB" id="A0A6P5AD35"/>
<dbReference type="KEGG" id="bbel:109485215"/>
<feature type="compositionally biased region" description="Polar residues" evidence="7">
    <location>
        <begin position="84"/>
        <end position="98"/>
    </location>
</feature>
<dbReference type="PANTHER" id="PTHR10877:SF194">
    <property type="entry name" value="LOCATION OF VULVA DEFECTIVE 1"/>
    <property type="match status" value="1"/>
</dbReference>
<proteinExistence type="inferred from homology"/>
<dbReference type="GO" id="GO:0005262">
    <property type="term" value="F:calcium channel activity"/>
    <property type="evidence" value="ECO:0007669"/>
    <property type="project" value="TreeGrafter"/>
</dbReference>
<dbReference type="InterPro" id="IPR003915">
    <property type="entry name" value="PKD_2"/>
</dbReference>
<feature type="domain" description="Polycystin" evidence="9">
    <location>
        <begin position="164"/>
        <end position="354"/>
    </location>
</feature>
<keyword evidence="10" id="KW-1185">Reference proteome</keyword>
<gene>
    <name evidence="11" type="primary">LOC109485215</name>
</gene>
<comment type="similarity">
    <text evidence="2">Belongs to the polycystin family.</text>
</comment>
<comment type="subcellular location">
    <subcellularLocation>
        <location evidence="1">Membrane</location>
        <topology evidence="1">Multi-pass membrane protein</topology>
    </subcellularLocation>
</comment>
<accession>A0A6P5AD35</accession>
<feature type="transmembrane region" description="Helical" evidence="8">
    <location>
        <begin position="174"/>
        <end position="192"/>
    </location>
</feature>
<keyword evidence="3 8" id="KW-0812">Transmembrane</keyword>
<organism evidence="10 11">
    <name type="scientific">Branchiostoma belcheri</name>
    <name type="common">Amphioxus</name>
    <dbReference type="NCBI Taxonomy" id="7741"/>
    <lineage>
        <taxon>Eukaryota</taxon>
        <taxon>Metazoa</taxon>
        <taxon>Chordata</taxon>
        <taxon>Cephalochordata</taxon>
        <taxon>Leptocardii</taxon>
        <taxon>Amphioxiformes</taxon>
        <taxon>Branchiostomatidae</taxon>
        <taxon>Branchiostoma</taxon>
    </lineage>
</organism>
<dbReference type="RefSeq" id="XP_019644219.1">
    <property type="nucleotide sequence ID" value="XM_019788660.1"/>
</dbReference>
<dbReference type="GeneID" id="109485215"/>
<evidence type="ECO:0000256" key="8">
    <source>
        <dbReference type="SAM" id="Phobius"/>
    </source>
</evidence>
<name>A0A6P5AD35_BRABE</name>
<dbReference type="Pfam" id="PF20519">
    <property type="entry name" value="Polycystin_dom"/>
    <property type="match status" value="1"/>
</dbReference>
<feature type="transmembrane region" description="Helical" evidence="8">
    <location>
        <begin position="43"/>
        <end position="61"/>
    </location>
</feature>
<dbReference type="GO" id="GO:0050982">
    <property type="term" value="P:detection of mechanical stimulus"/>
    <property type="evidence" value="ECO:0007669"/>
    <property type="project" value="TreeGrafter"/>
</dbReference>
<feature type="region of interest" description="Disordered" evidence="7">
    <location>
        <begin position="83"/>
        <end position="112"/>
    </location>
</feature>
<evidence type="ECO:0000256" key="6">
    <source>
        <dbReference type="PIRSR" id="PIRSR603915-2"/>
    </source>
</evidence>
<evidence type="ECO:0000256" key="3">
    <source>
        <dbReference type="ARBA" id="ARBA00022692"/>
    </source>
</evidence>
<feature type="non-terminal residue" evidence="11">
    <location>
        <position position="1"/>
    </location>
</feature>
<evidence type="ECO:0000256" key="5">
    <source>
        <dbReference type="ARBA" id="ARBA00023136"/>
    </source>
</evidence>
<dbReference type="InterPro" id="IPR051223">
    <property type="entry name" value="Polycystin"/>
</dbReference>
<protein>
    <submittedName>
        <fullName evidence="11">Polycystic kidney disease protein 1-like 2</fullName>
    </submittedName>
</protein>
<dbReference type="GO" id="GO:0005509">
    <property type="term" value="F:calcium ion binding"/>
    <property type="evidence" value="ECO:0007669"/>
    <property type="project" value="InterPro"/>
</dbReference>
<dbReference type="Proteomes" id="UP000515135">
    <property type="component" value="Unplaced"/>
</dbReference>
<evidence type="ECO:0000313" key="10">
    <source>
        <dbReference type="Proteomes" id="UP000515135"/>
    </source>
</evidence>